<dbReference type="EMBL" id="JBHMAU010000052">
    <property type="protein sequence ID" value="MFB9776374.1"/>
    <property type="molecule type" value="Genomic_DNA"/>
</dbReference>
<name>A0ABV5X327_9MICO</name>
<comment type="caution">
    <text evidence="1">The sequence shown here is derived from an EMBL/GenBank/DDBJ whole genome shotgun (WGS) entry which is preliminary data.</text>
</comment>
<evidence type="ECO:0000313" key="1">
    <source>
        <dbReference type="EMBL" id="MFB9776374.1"/>
    </source>
</evidence>
<proteinExistence type="predicted"/>
<organism evidence="1 2">
    <name type="scientific">Brevibacterium otitidis</name>
    <dbReference type="NCBI Taxonomy" id="53364"/>
    <lineage>
        <taxon>Bacteria</taxon>
        <taxon>Bacillati</taxon>
        <taxon>Actinomycetota</taxon>
        <taxon>Actinomycetes</taxon>
        <taxon>Micrococcales</taxon>
        <taxon>Brevibacteriaceae</taxon>
        <taxon>Brevibacterium</taxon>
    </lineage>
</organism>
<accession>A0ABV5X327</accession>
<gene>
    <name evidence="1" type="ORF">ACFFN1_08150</name>
</gene>
<evidence type="ECO:0000313" key="2">
    <source>
        <dbReference type="Proteomes" id="UP001589707"/>
    </source>
</evidence>
<dbReference type="RefSeq" id="WP_376840187.1">
    <property type="nucleotide sequence ID" value="NZ_JBHMAU010000052.1"/>
</dbReference>
<reference evidence="1 2" key="1">
    <citation type="submission" date="2024-09" db="EMBL/GenBank/DDBJ databases">
        <authorList>
            <person name="Sun Q."/>
            <person name="Mori K."/>
        </authorList>
    </citation>
    <scope>NUCLEOTIDE SEQUENCE [LARGE SCALE GENOMIC DNA]</scope>
    <source>
        <strain evidence="1 2">JCM 11683</strain>
    </source>
</reference>
<sequence length="144" mass="15325">MSAVTTTSFAHASEHTFSSVTEVQEFQEDSDQYKFCLFPSEDGDIEIRIETHKGSDLTLNKNGTLTITGPSGDSGIEIPSMTEVTGRYPDAKVGQWEVDGNSAVIQITSPPDAKKDFREGIACGAHANADNASGSSTAKQSYSA</sequence>
<dbReference type="Proteomes" id="UP001589707">
    <property type="component" value="Unassembled WGS sequence"/>
</dbReference>
<protein>
    <submittedName>
        <fullName evidence="1">Uncharacterized protein</fullName>
    </submittedName>
</protein>
<keyword evidence="2" id="KW-1185">Reference proteome</keyword>